<dbReference type="GO" id="GO:0015344">
    <property type="term" value="F:siderophore uptake transmembrane transporter activity"/>
    <property type="evidence" value="ECO:0007669"/>
    <property type="project" value="TreeGrafter"/>
</dbReference>
<dbReference type="AlphaFoldDB" id="A0A099KBY3"/>
<evidence type="ECO:0000313" key="12">
    <source>
        <dbReference type="EMBL" id="KGJ87542.1"/>
    </source>
</evidence>
<dbReference type="Pfam" id="PF07715">
    <property type="entry name" value="Plug"/>
    <property type="match status" value="1"/>
</dbReference>
<comment type="similarity">
    <text evidence="8 9">Belongs to the TonB-dependent receptor family.</text>
</comment>
<comment type="caution">
    <text evidence="12">The sequence shown here is derived from an EMBL/GenBank/DDBJ whole genome shotgun (WGS) entry which is preliminary data.</text>
</comment>
<dbReference type="InterPro" id="IPR000531">
    <property type="entry name" value="Beta-barrel_TonB"/>
</dbReference>
<gene>
    <name evidence="12" type="ORF">ND2E_4280</name>
</gene>
<keyword evidence="3 8" id="KW-1134">Transmembrane beta strand</keyword>
<sequence length="779" mass="87277">MKRVPASICFFITLPVLGQDLPDIEKINVYGQTPLSTSMVSDYSAFGSVQTIDSQALVKSQAISLAEHMKNQLTSLHINDVQNNPFQPDVQYRGFTASPLLGLPQGISVYLNGVRFNEPFGDTVNWDLIPLAALETVALYSGSNPAFGQNTLGGALALQTKNGFSYTQNEVEARFGSFGQQQYTLQSGGNKGHWGYYVIANKYQEDGWRDHSESELQQMLATLTYASEARTIDLIFSANNNEMLGNGAVPEKLAGLAGRSAIYTQPDKTDTSFQQFIIKADNVINEQMSWQANAYYRQNEINSLNGDDSDYEECESGSLYSLCEEEEDDSLERVHFVGYDEDVWLSELTDIDADDIDGTLNTGFTDNESYGAALQWVALSHFDASDSFYAIDNEFIFGLGVDQAQISFNSDTQFGILHNETVDDDRSVTGIGLYDSESRVYLKVRTQQQHLYFLNATTFGENFTFNLAGRYNYTDVSMRDQIETGKGSLNGEHVFHRFNPAISVNYQLNQEYTVKLSYSESSRTPSPAELSCADEEDPCKLPNAFVADPPLEQVVAKTTEASLHYDNERFSALATVFSTLSFQDIIFQQAGERSNEGYFVNIDKTQRQGVELAFSTRVGDVDFSGSYNYLKATFESPFVSFSPVNPLGPNRQVNPGDEIPGQPQNQFKFHINWLVNEQVNVGTEFLYASSSYYRGDESNENKQIPGYSVTNIYFNYQINEQLRLSAKVDNLFDREFDTFGTYGEADEVLGELYPDTEFDEYFVGPSRPRAISVSLNYQF</sequence>
<dbReference type="OrthoDB" id="9760620at2"/>
<keyword evidence="2 8" id="KW-0813">Transport</keyword>
<dbReference type="InterPro" id="IPR037066">
    <property type="entry name" value="Plug_dom_sf"/>
</dbReference>
<reference evidence="12 13" key="1">
    <citation type="submission" date="2014-08" db="EMBL/GenBank/DDBJ databases">
        <title>Genomic and Phenotypic Diversity of Colwellia psychrerythraea strains from Disparate Marine Basins.</title>
        <authorList>
            <person name="Techtmann S.M."/>
            <person name="Stelling S.C."/>
            <person name="Utturkar S.M."/>
            <person name="Alshibli N."/>
            <person name="Harris A."/>
            <person name="Brown S.D."/>
            <person name="Hazen T.C."/>
        </authorList>
    </citation>
    <scope>NUCLEOTIDE SEQUENCE [LARGE SCALE GENOMIC DNA]</scope>
    <source>
        <strain evidence="12 13">ND2E</strain>
    </source>
</reference>
<feature type="domain" description="TonB-dependent receptor-like beta-barrel" evidence="10">
    <location>
        <begin position="338"/>
        <end position="731"/>
    </location>
</feature>
<evidence type="ECO:0000259" key="11">
    <source>
        <dbReference type="Pfam" id="PF07715"/>
    </source>
</evidence>
<evidence type="ECO:0000256" key="2">
    <source>
        <dbReference type="ARBA" id="ARBA00022448"/>
    </source>
</evidence>
<evidence type="ECO:0000256" key="1">
    <source>
        <dbReference type="ARBA" id="ARBA00004571"/>
    </source>
</evidence>
<evidence type="ECO:0000256" key="9">
    <source>
        <dbReference type="RuleBase" id="RU003357"/>
    </source>
</evidence>
<dbReference type="InterPro" id="IPR036942">
    <property type="entry name" value="Beta-barrel_TonB_sf"/>
</dbReference>
<dbReference type="PANTHER" id="PTHR30069">
    <property type="entry name" value="TONB-DEPENDENT OUTER MEMBRANE RECEPTOR"/>
    <property type="match status" value="1"/>
</dbReference>
<dbReference type="Pfam" id="PF00593">
    <property type="entry name" value="TonB_dep_Rec_b-barrel"/>
    <property type="match status" value="1"/>
</dbReference>
<evidence type="ECO:0000256" key="6">
    <source>
        <dbReference type="ARBA" id="ARBA00023136"/>
    </source>
</evidence>
<dbReference type="GO" id="GO:0009279">
    <property type="term" value="C:cell outer membrane"/>
    <property type="evidence" value="ECO:0007669"/>
    <property type="project" value="UniProtKB-SubCell"/>
</dbReference>
<protein>
    <submittedName>
        <fullName evidence="12">TonB-dependent receptor</fullName>
    </submittedName>
</protein>
<dbReference type="EMBL" id="JQED01000053">
    <property type="protein sequence ID" value="KGJ87542.1"/>
    <property type="molecule type" value="Genomic_DNA"/>
</dbReference>
<dbReference type="PANTHER" id="PTHR30069:SF39">
    <property type="entry name" value="BLL6183 PROTEIN"/>
    <property type="match status" value="1"/>
</dbReference>
<comment type="subcellular location">
    <subcellularLocation>
        <location evidence="1 8">Cell outer membrane</location>
        <topology evidence="1 8">Multi-pass membrane protein</topology>
    </subcellularLocation>
</comment>
<name>A0A099KBY3_COLPS</name>
<evidence type="ECO:0000256" key="7">
    <source>
        <dbReference type="ARBA" id="ARBA00023237"/>
    </source>
</evidence>
<keyword evidence="5 9" id="KW-0798">TonB box</keyword>
<feature type="domain" description="TonB-dependent receptor plug" evidence="11">
    <location>
        <begin position="46"/>
        <end position="155"/>
    </location>
</feature>
<dbReference type="SUPFAM" id="SSF56935">
    <property type="entry name" value="Porins"/>
    <property type="match status" value="1"/>
</dbReference>
<dbReference type="Gene3D" id="2.40.170.20">
    <property type="entry name" value="TonB-dependent receptor, beta-barrel domain"/>
    <property type="match status" value="1"/>
</dbReference>
<dbReference type="Proteomes" id="UP000029843">
    <property type="component" value="Unassembled WGS sequence"/>
</dbReference>
<dbReference type="RefSeq" id="WP_033095261.1">
    <property type="nucleotide sequence ID" value="NZ_JQED01000053.1"/>
</dbReference>
<keyword evidence="12" id="KW-0675">Receptor</keyword>
<evidence type="ECO:0000256" key="4">
    <source>
        <dbReference type="ARBA" id="ARBA00022692"/>
    </source>
</evidence>
<dbReference type="Gene3D" id="2.170.130.10">
    <property type="entry name" value="TonB-dependent receptor, plug domain"/>
    <property type="match status" value="1"/>
</dbReference>
<evidence type="ECO:0000313" key="13">
    <source>
        <dbReference type="Proteomes" id="UP000029843"/>
    </source>
</evidence>
<dbReference type="PATRIC" id="fig|28229.4.peg.3640"/>
<dbReference type="InterPro" id="IPR039426">
    <property type="entry name" value="TonB-dep_rcpt-like"/>
</dbReference>
<keyword evidence="6 8" id="KW-0472">Membrane</keyword>
<dbReference type="InterPro" id="IPR012910">
    <property type="entry name" value="Plug_dom"/>
</dbReference>
<proteinExistence type="inferred from homology"/>
<evidence type="ECO:0000259" key="10">
    <source>
        <dbReference type="Pfam" id="PF00593"/>
    </source>
</evidence>
<accession>A0A099KBY3</accession>
<evidence type="ECO:0000256" key="5">
    <source>
        <dbReference type="ARBA" id="ARBA00023077"/>
    </source>
</evidence>
<dbReference type="PROSITE" id="PS52016">
    <property type="entry name" value="TONB_DEPENDENT_REC_3"/>
    <property type="match status" value="1"/>
</dbReference>
<evidence type="ECO:0000256" key="3">
    <source>
        <dbReference type="ARBA" id="ARBA00022452"/>
    </source>
</evidence>
<dbReference type="GO" id="GO:0044718">
    <property type="term" value="P:siderophore transmembrane transport"/>
    <property type="evidence" value="ECO:0007669"/>
    <property type="project" value="TreeGrafter"/>
</dbReference>
<organism evidence="12 13">
    <name type="scientific">Colwellia psychrerythraea</name>
    <name type="common">Vibrio psychroerythus</name>
    <dbReference type="NCBI Taxonomy" id="28229"/>
    <lineage>
        <taxon>Bacteria</taxon>
        <taxon>Pseudomonadati</taxon>
        <taxon>Pseudomonadota</taxon>
        <taxon>Gammaproteobacteria</taxon>
        <taxon>Alteromonadales</taxon>
        <taxon>Colwelliaceae</taxon>
        <taxon>Colwellia</taxon>
    </lineage>
</organism>
<keyword evidence="4 8" id="KW-0812">Transmembrane</keyword>
<keyword evidence="7 8" id="KW-0998">Cell outer membrane</keyword>
<evidence type="ECO:0000256" key="8">
    <source>
        <dbReference type="PROSITE-ProRule" id="PRU01360"/>
    </source>
</evidence>